<gene>
    <name evidence="1" type="ORF">D7V21_12940</name>
</gene>
<dbReference type="Gene3D" id="1.10.30.50">
    <property type="match status" value="1"/>
</dbReference>
<proteinExistence type="predicted"/>
<evidence type="ECO:0000313" key="1">
    <source>
        <dbReference type="EMBL" id="RKG31804.1"/>
    </source>
</evidence>
<protein>
    <recommendedName>
        <fullName evidence="3">HNH endonuclease</fullName>
    </recommendedName>
</protein>
<evidence type="ECO:0000313" key="2">
    <source>
        <dbReference type="Proteomes" id="UP000269001"/>
    </source>
</evidence>
<reference evidence="1 2" key="1">
    <citation type="submission" date="2018-09" db="EMBL/GenBank/DDBJ databases">
        <title>The draft genome of Acinetobacter spp. strains.</title>
        <authorList>
            <person name="Qin J."/>
            <person name="Feng Y."/>
            <person name="Zong Z."/>
        </authorList>
    </citation>
    <scope>NUCLEOTIDE SEQUENCE [LARGE SCALE GENOMIC DNA]</scope>
    <source>
        <strain evidence="1 2">WCHAc060096</strain>
    </source>
</reference>
<dbReference type="RefSeq" id="WP_120370880.1">
    <property type="nucleotide sequence ID" value="NZ_RAXU01000018.1"/>
</dbReference>
<keyword evidence="2" id="KW-1185">Reference proteome</keyword>
<comment type="caution">
    <text evidence="1">The sequence shown here is derived from an EMBL/GenBank/DDBJ whole genome shotgun (WGS) entry which is preliminary data.</text>
</comment>
<dbReference type="EMBL" id="RAXU01000018">
    <property type="protein sequence ID" value="RKG31804.1"/>
    <property type="molecule type" value="Genomic_DNA"/>
</dbReference>
<dbReference type="AlphaFoldDB" id="A0A3A8EPB2"/>
<dbReference type="Proteomes" id="UP000269001">
    <property type="component" value="Unassembled WGS sequence"/>
</dbReference>
<name>A0A3A8EPB2_9GAMM</name>
<sequence length="310" mass="36582">MFKKPLPDFTIEDTYPICINYIDDDSIREYMIGMKNHVYVQSEKYLELIHQSKLEELDIPFIFNIPVDANGKIIKAHENNWFVKLYKYYFSKNDIKYAKANQFYNRIKLDGVTSNKSKRCCYCNNHKIEVVDHFLPESKYVFLAVNPVNLVPSCEECNDNKHAYSPDSSKPVLVHPYFDNIDHISWLGVKLHGRLKDEAENKYIYFFEYFVKNLDQCPISVERIKKTFAQLKINNNITFDAQNFFNTELIYDLNDPDELGNLSDVDLALHFKKKSERLIIQGYGVNHWKVALYKLLSTLIDFSYFKENPL</sequence>
<organism evidence="1 2">
    <name type="scientific">Acinetobacter guerrae</name>
    <dbReference type="NCBI Taxonomy" id="1843371"/>
    <lineage>
        <taxon>Bacteria</taxon>
        <taxon>Pseudomonadati</taxon>
        <taxon>Pseudomonadota</taxon>
        <taxon>Gammaproteobacteria</taxon>
        <taxon>Moraxellales</taxon>
        <taxon>Moraxellaceae</taxon>
        <taxon>Acinetobacter</taxon>
    </lineage>
</organism>
<evidence type="ECO:0008006" key="3">
    <source>
        <dbReference type="Google" id="ProtNLM"/>
    </source>
</evidence>
<accession>A0A3A8EPB2</accession>